<organism evidence="6 7">
    <name type="scientific">Catenovulum sediminis</name>
    <dbReference type="NCBI Taxonomy" id="1740262"/>
    <lineage>
        <taxon>Bacteria</taxon>
        <taxon>Pseudomonadati</taxon>
        <taxon>Pseudomonadota</taxon>
        <taxon>Gammaproteobacteria</taxon>
        <taxon>Alteromonadales</taxon>
        <taxon>Alteromonadaceae</taxon>
        <taxon>Catenovulum</taxon>
    </lineage>
</organism>
<evidence type="ECO:0000256" key="2">
    <source>
        <dbReference type="ARBA" id="ARBA00022692"/>
    </source>
</evidence>
<comment type="caution">
    <text evidence="5">Lacks conserved residue(s) required for the propagation of feature annotation.</text>
</comment>
<keyword evidence="1 5" id="KW-1003">Cell membrane</keyword>
<keyword evidence="2 5" id="KW-0812">Transmembrane</keyword>
<keyword evidence="7" id="KW-1185">Reference proteome</keyword>
<feature type="transmembrane region" description="Helical" evidence="5">
    <location>
        <begin position="151"/>
        <end position="170"/>
    </location>
</feature>
<sequence>MQNLFEYLHIAVFFIVYKTVDIYWATAALIGTTALHTIYEWIKQKKLPKKQFIMFVIVLIMGGLTLYFRDDAFIKWKVTIVNAAFAIGIFISQAVFKVCPMETILGKEIQLPARLWAKISYSWSAFFAAIAVLNLYVAYNFSQDFWVNFKLFGLMGLTLLFTIATIAFIYPHLPKEQKEDEN</sequence>
<comment type="similarity">
    <text evidence="5">Belongs to the YciB family.</text>
</comment>
<proteinExistence type="inferred from homology"/>
<evidence type="ECO:0000256" key="3">
    <source>
        <dbReference type="ARBA" id="ARBA00022989"/>
    </source>
</evidence>
<dbReference type="InterPro" id="IPR006008">
    <property type="entry name" value="YciB"/>
</dbReference>
<evidence type="ECO:0000313" key="7">
    <source>
        <dbReference type="Proteomes" id="UP001467690"/>
    </source>
</evidence>
<comment type="subcellular location">
    <subcellularLocation>
        <location evidence="5">Cell inner membrane</location>
        <topology evidence="5">Multi-pass membrane protein</topology>
    </subcellularLocation>
</comment>
<name>A0ABV1RLG0_9ALTE</name>
<reference evidence="6 7" key="1">
    <citation type="submission" date="2024-06" db="EMBL/GenBank/DDBJ databases">
        <authorList>
            <person name="Chen R.Y."/>
        </authorList>
    </citation>
    <scope>NUCLEOTIDE SEQUENCE [LARGE SCALE GENOMIC DNA]</scope>
    <source>
        <strain evidence="6 7">D2</strain>
    </source>
</reference>
<protein>
    <recommendedName>
        <fullName evidence="5">Inner membrane-spanning protein YciB</fullName>
    </recommendedName>
</protein>
<evidence type="ECO:0000313" key="6">
    <source>
        <dbReference type="EMBL" id="MER2493571.1"/>
    </source>
</evidence>
<evidence type="ECO:0000256" key="5">
    <source>
        <dbReference type="HAMAP-Rule" id="MF_00189"/>
    </source>
</evidence>
<comment type="caution">
    <text evidence="6">The sequence shown here is derived from an EMBL/GenBank/DDBJ whole genome shotgun (WGS) entry which is preliminary data.</text>
</comment>
<dbReference type="Proteomes" id="UP001467690">
    <property type="component" value="Unassembled WGS sequence"/>
</dbReference>
<dbReference type="HAMAP" id="MF_00189">
    <property type="entry name" value="YciB"/>
    <property type="match status" value="1"/>
</dbReference>
<comment type="function">
    <text evidence="5">Plays a role in cell envelope biogenesis, maintenance of cell envelope integrity and membrane homeostasis.</text>
</comment>
<dbReference type="RefSeq" id="WP_143872705.1">
    <property type="nucleotide sequence ID" value="NZ_CP041660.1"/>
</dbReference>
<feature type="transmembrane region" description="Helical" evidence="5">
    <location>
        <begin position="120"/>
        <end position="139"/>
    </location>
</feature>
<dbReference type="PANTHER" id="PTHR36917">
    <property type="entry name" value="INTRACELLULAR SEPTATION PROTEIN A-RELATED"/>
    <property type="match status" value="1"/>
</dbReference>
<evidence type="ECO:0000256" key="4">
    <source>
        <dbReference type="ARBA" id="ARBA00023136"/>
    </source>
</evidence>
<dbReference type="PANTHER" id="PTHR36917:SF1">
    <property type="entry name" value="INNER MEMBRANE-SPANNING PROTEIN YCIB"/>
    <property type="match status" value="1"/>
</dbReference>
<keyword evidence="5" id="KW-0997">Cell inner membrane</keyword>
<accession>A0ABV1RLG0</accession>
<feature type="transmembrane region" description="Helical" evidence="5">
    <location>
        <begin position="80"/>
        <end position="99"/>
    </location>
</feature>
<feature type="transmembrane region" description="Helical" evidence="5">
    <location>
        <begin position="51"/>
        <end position="68"/>
    </location>
</feature>
<gene>
    <name evidence="5" type="primary">yciB</name>
    <name evidence="6" type="ORF">ABS311_16960</name>
</gene>
<dbReference type="NCBIfam" id="NF001324">
    <property type="entry name" value="PRK00259.1-2"/>
    <property type="match status" value="1"/>
</dbReference>
<keyword evidence="3 5" id="KW-1133">Transmembrane helix</keyword>
<evidence type="ECO:0000256" key="1">
    <source>
        <dbReference type="ARBA" id="ARBA00022475"/>
    </source>
</evidence>
<dbReference type="NCBIfam" id="TIGR00997">
    <property type="entry name" value="ispZ"/>
    <property type="match status" value="1"/>
</dbReference>
<dbReference type="EMBL" id="JBELOE010000265">
    <property type="protein sequence ID" value="MER2493571.1"/>
    <property type="molecule type" value="Genomic_DNA"/>
</dbReference>
<keyword evidence="4 5" id="KW-0472">Membrane</keyword>
<dbReference type="Pfam" id="PF04279">
    <property type="entry name" value="IspA"/>
    <property type="match status" value="1"/>
</dbReference>